<keyword evidence="4" id="KW-0833">Ubl conjugation pathway</keyword>
<dbReference type="PANTHER" id="PTHR13260:SF0">
    <property type="entry name" value="ANAPHASE-PROMOTING COMPLEX SUBUNIT 4"/>
    <property type="match status" value="1"/>
</dbReference>
<feature type="domain" description="Anaphase-promoting complex subunit 4-like WD40" evidence="7">
    <location>
        <begin position="27"/>
        <end position="123"/>
    </location>
</feature>
<dbReference type="InterPro" id="IPR015943">
    <property type="entry name" value="WD40/YVTN_repeat-like_dom_sf"/>
</dbReference>
<dbReference type="GO" id="GO:0031145">
    <property type="term" value="P:anaphase-promoting complex-dependent catabolic process"/>
    <property type="evidence" value="ECO:0007669"/>
    <property type="project" value="InterPro"/>
</dbReference>
<reference evidence="9" key="1">
    <citation type="journal article" date="2023" name="Mol. Phylogenet. Evol.">
        <title>Genome-scale phylogeny and comparative genomics of the fungal order Sordariales.</title>
        <authorList>
            <person name="Hensen N."/>
            <person name="Bonometti L."/>
            <person name="Westerberg I."/>
            <person name="Brannstrom I.O."/>
            <person name="Guillou S."/>
            <person name="Cros-Aarteil S."/>
            <person name="Calhoun S."/>
            <person name="Haridas S."/>
            <person name="Kuo A."/>
            <person name="Mondo S."/>
            <person name="Pangilinan J."/>
            <person name="Riley R."/>
            <person name="LaButti K."/>
            <person name="Andreopoulos B."/>
            <person name="Lipzen A."/>
            <person name="Chen C."/>
            <person name="Yan M."/>
            <person name="Daum C."/>
            <person name="Ng V."/>
            <person name="Clum A."/>
            <person name="Steindorff A."/>
            <person name="Ohm R.A."/>
            <person name="Martin F."/>
            <person name="Silar P."/>
            <person name="Natvig D.O."/>
            <person name="Lalanne C."/>
            <person name="Gautier V."/>
            <person name="Ament-Velasquez S.L."/>
            <person name="Kruys A."/>
            <person name="Hutchinson M.I."/>
            <person name="Powell A.J."/>
            <person name="Barry K."/>
            <person name="Miller A.N."/>
            <person name="Grigoriev I.V."/>
            <person name="Debuchy R."/>
            <person name="Gladieux P."/>
            <person name="Hiltunen Thoren M."/>
            <person name="Johannesson H."/>
        </authorList>
    </citation>
    <scope>NUCLEOTIDE SEQUENCE</scope>
    <source>
        <strain evidence="9">FGSC 1904</strain>
    </source>
</reference>
<proteinExistence type="predicted"/>
<keyword evidence="10" id="KW-1185">Reference proteome</keyword>
<keyword evidence="5" id="KW-0131">Cell cycle</keyword>
<evidence type="ECO:0000256" key="2">
    <source>
        <dbReference type="ARBA" id="ARBA00022618"/>
    </source>
</evidence>
<feature type="region of interest" description="Disordered" evidence="6">
    <location>
        <begin position="800"/>
        <end position="823"/>
    </location>
</feature>
<dbReference type="InterPro" id="IPR024789">
    <property type="entry name" value="APC4"/>
</dbReference>
<gene>
    <name evidence="9" type="ORF">B0T20DRAFT_436442</name>
</gene>
<dbReference type="PANTHER" id="PTHR13260">
    <property type="entry name" value="ANAPHASE PROMOTING COMPLEX SUBUNIT 4 APC4"/>
    <property type="match status" value="1"/>
</dbReference>
<dbReference type="GO" id="GO:0070979">
    <property type="term" value="P:protein K11-linked ubiquitination"/>
    <property type="evidence" value="ECO:0007669"/>
    <property type="project" value="TreeGrafter"/>
</dbReference>
<evidence type="ECO:0000256" key="4">
    <source>
        <dbReference type="ARBA" id="ARBA00022786"/>
    </source>
</evidence>
<evidence type="ECO:0000256" key="6">
    <source>
        <dbReference type="SAM" id="MobiDB-lite"/>
    </source>
</evidence>
<feature type="compositionally biased region" description="Acidic residues" evidence="6">
    <location>
        <begin position="812"/>
        <end position="823"/>
    </location>
</feature>
<reference evidence="9" key="2">
    <citation type="submission" date="2023-07" db="EMBL/GenBank/DDBJ databases">
        <authorList>
            <consortium name="Lawrence Berkeley National Laboratory"/>
            <person name="Haridas S."/>
            <person name="Hensen N."/>
            <person name="Bonometti L."/>
            <person name="Westerberg I."/>
            <person name="Brannstrom I.O."/>
            <person name="Guillou S."/>
            <person name="Cros-Aarteil S."/>
            <person name="Calhoun S."/>
            <person name="Kuo A."/>
            <person name="Mondo S."/>
            <person name="Pangilinan J."/>
            <person name="Riley R."/>
            <person name="LaButti K."/>
            <person name="Andreopoulos B."/>
            <person name="Lipzen A."/>
            <person name="Chen C."/>
            <person name="Yanf M."/>
            <person name="Daum C."/>
            <person name="Ng V."/>
            <person name="Clum A."/>
            <person name="Steindorff A."/>
            <person name="Ohm R."/>
            <person name="Martin F."/>
            <person name="Silar P."/>
            <person name="Natvig D."/>
            <person name="Lalanne C."/>
            <person name="Gautier V."/>
            <person name="Ament-velasquez S.L."/>
            <person name="Kruys A."/>
            <person name="Hutchinson M.I."/>
            <person name="Powell A.J."/>
            <person name="Barry K."/>
            <person name="Miller A.N."/>
            <person name="Grigoriev I.V."/>
            <person name="Debuchy R."/>
            <person name="Gladieux P."/>
            <person name="Thoren M.H."/>
            <person name="Johannesson H."/>
        </authorList>
    </citation>
    <scope>NUCLEOTIDE SEQUENCE</scope>
    <source>
        <strain evidence="9">FGSC 1904</strain>
    </source>
</reference>
<accession>A0AAE0PGB1</accession>
<dbReference type="Pfam" id="PF12894">
    <property type="entry name" value="ANAPC4_WD40"/>
    <property type="match status" value="1"/>
</dbReference>
<evidence type="ECO:0000256" key="5">
    <source>
        <dbReference type="ARBA" id="ARBA00023306"/>
    </source>
</evidence>
<evidence type="ECO:0000259" key="8">
    <source>
        <dbReference type="Pfam" id="PF12896"/>
    </source>
</evidence>
<dbReference type="GO" id="GO:0005680">
    <property type="term" value="C:anaphase-promoting complex"/>
    <property type="evidence" value="ECO:0007669"/>
    <property type="project" value="InterPro"/>
</dbReference>
<feature type="domain" description="Anaphase-promoting complex subunit 4 long" evidence="8">
    <location>
        <begin position="286"/>
        <end position="496"/>
    </location>
</feature>
<dbReference type="Proteomes" id="UP001281003">
    <property type="component" value="Unassembled WGS sequence"/>
</dbReference>
<keyword evidence="2" id="KW-0132">Cell division</keyword>
<evidence type="ECO:0000313" key="10">
    <source>
        <dbReference type="Proteomes" id="UP001281003"/>
    </source>
</evidence>
<dbReference type="Gene3D" id="2.130.10.10">
    <property type="entry name" value="YVTN repeat-like/Quinoprotein amine dehydrogenase"/>
    <property type="match status" value="1"/>
</dbReference>
<evidence type="ECO:0000259" key="7">
    <source>
        <dbReference type="Pfam" id="PF12894"/>
    </source>
</evidence>
<dbReference type="GO" id="GO:0034399">
    <property type="term" value="C:nuclear periphery"/>
    <property type="evidence" value="ECO:0007669"/>
    <property type="project" value="TreeGrafter"/>
</dbReference>
<organism evidence="9 10">
    <name type="scientific">Sordaria brevicollis</name>
    <dbReference type="NCBI Taxonomy" id="83679"/>
    <lineage>
        <taxon>Eukaryota</taxon>
        <taxon>Fungi</taxon>
        <taxon>Dikarya</taxon>
        <taxon>Ascomycota</taxon>
        <taxon>Pezizomycotina</taxon>
        <taxon>Sordariomycetes</taxon>
        <taxon>Sordariomycetidae</taxon>
        <taxon>Sordariales</taxon>
        <taxon>Sordariaceae</taxon>
        <taxon>Sordaria</taxon>
    </lineage>
</organism>
<dbReference type="Pfam" id="PF12896">
    <property type="entry name" value="ANAPC4"/>
    <property type="match status" value="1"/>
</dbReference>
<keyword evidence="3" id="KW-0498">Mitosis</keyword>
<dbReference type="EMBL" id="JAUTDP010000005">
    <property type="protein sequence ID" value="KAK3399299.1"/>
    <property type="molecule type" value="Genomic_DNA"/>
</dbReference>
<evidence type="ECO:0000313" key="9">
    <source>
        <dbReference type="EMBL" id="KAK3399299.1"/>
    </source>
</evidence>
<dbReference type="GO" id="GO:0051301">
    <property type="term" value="P:cell division"/>
    <property type="evidence" value="ECO:0007669"/>
    <property type="project" value="UniProtKB-KW"/>
</dbReference>
<dbReference type="AlphaFoldDB" id="A0AAE0PGB1"/>
<comment type="caution">
    <text evidence="9">The sequence shown here is derived from an EMBL/GenBank/DDBJ whole genome shotgun (WGS) entry which is preliminary data.</text>
</comment>
<protein>
    <recommendedName>
        <fullName evidence="1">Anaphase-promoting complex subunit 4</fullName>
    </recommendedName>
</protein>
<name>A0AAE0PGB1_SORBR</name>
<evidence type="ECO:0000256" key="3">
    <source>
        <dbReference type="ARBA" id="ARBA00022776"/>
    </source>
</evidence>
<sequence>MSSDGQLQLFNSSTLSVPVTGKQITCNPVIDLTATVGDGNVIYVWRGSNQLVSKHTERNQKVDAIKWKEDGQFLAAGWSDGVVRLIGLESNKAVHHIRVAAPSPGHDGKQQPPSRIEYIAWARNEIGTGKQSRSKKHDDNLPDLPWRDLMPDEKKHVLNLPHELTFLEVETALPKISSLPLSGGTGDDMFVFSTAASLEFVFRPYQPEDSDNVHVMIAGTADGGIHLSIYDSFVIGTFQHVPHTARGPVSGKEGGFQLCGHSSHPKVSTHALLLRPKESNSPTSLYLVPMDLTFVHKSPINLSLLASKTTTLQNLLRYLKQAQSHMVSEWKSTRELPNRFLRGVQEDLEKSPKGPVTIVQALYHTVATGHVFPQVKEWLVDSLAERGHKRWDKAVVSGLQNLRSLVHENFLPALERCGIVLSRLLGLARFHGGGGGSRENSNNNIGFTVAQIEKLLDNVAALTLVSYKILLAVMDELDHFTSFSSWLRMEIDKLASSSAAAEELTEKEATMDNVRVLTYIQRYLMGSPLAVYLGDVDVTAEGRERDWAAVAAAEVSNGSAKASLLELVDQQLKHQERGEPYLKSLPKVDQLVNHLSSQSAIVFKEIAEAEKRTVRFNEAVEISTGEKIWRHDVHLCSGSNMVTTFVATVPEDDKNKIFIVRTNIPVVNGISGTTSSDACGMALPNEATVIDIKFLDKSLLVLSRTKDEQSPVALVRIGYQSPSLSYAAYKGGEKPGQIINIEGPEVPHTSLPFDTLGGFMPVQMEIQRASKTRGELPARVCLLGRDRTVYKTYALPARFEEASTGGSGKEQGEEEDVVMENSQ</sequence>
<dbReference type="InterPro" id="IPR024790">
    <property type="entry name" value="APC4_long_dom"/>
</dbReference>
<dbReference type="InterPro" id="IPR036322">
    <property type="entry name" value="WD40_repeat_dom_sf"/>
</dbReference>
<evidence type="ECO:0000256" key="1">
    <source>
        <dbReference type="ARBA" id="ARBA00016067"/>
    </source>
</evidence>
<dbReference type="InterPro" id="IPR024977">
    <property type="entry name" value="Apc4-like_WD40_dom"/>
</dbReference>
<dbReference type="SUPFAM" id="SSF50978">
    <property type="entry name" value="WD40 repeat-like"/>
    <property type="match status" value="1"/>
</dbReference>